<dbReference type="Proteomes" id="UP000053144">
    <property type="component" value="Chromosome 3"/>
</dbReference>
<organism evidence="1 2">
    <name type="scientific">Phaseolus angularis</name>
    <name type="common">Azuki bean</name>
    <name type="synonym">Vigna angularis</name>
    <dbReference type="NCBI Taxonomy" id="3914"/>
    <lineage>
        <taxon>Eukaryota</taxon>
        <taxon>Viridiplantae</taxon>
        <taxon>Streptophyta</taxon>
        <taxon>Embryophyta</taxon>
        <taxon>Tracheophyta</taxon>
        <taxon>Spermatophyta</taxon>
        <taxon>Magnoliopsida</taxon>
        <taxon>eudicotyledons</taxon>
        <taxon>Gunneridae</taxon>
        <taxon>Pentapetalae</taxon>
        <taxon>rosids</taxon>
        <taxon>fabids</taxon>
        <taxon>Fabales</taxon>
        <taxon>Fabaceae</taxon>
        <taxon>Papilionoideae</taxon>
        <taxon>50 kb inversion clade</taxon>
        <taxon>NPAAA clade</taxon>
        <taxon>indigoferoid/millettioid clade</taxon>
        <taxon>Phaseoleae</taxon>
        <taxon>Vigna</taxon>
    </lineage>
</organism>
<sequence>MIICKQHVQFVALLGKDQNNKGQAFSFCEEQLNVADTVGVSQAQGLPLGTPP</sequence>
<name>A0A0L9U7M6_PHAAN</name>
<evidence type="ECO:0000313" key="2">
    <source>
        <dbReference type="Proteomes" id="UP000053144"/>
    </source>
</evidence>
<reference evidence="2" key="1">
    <citation type="journal article" date="2015" name="Proc. Natl. Acad. Sci. U.S.A.">
        <title>Genome sequencing of adzuki bean (Vigna angularis) provides insight into high starch and low fat accumulation and domestication.</title>
        <authorList>
            <person name="Yang K."/>
            <person name="Tian Z."/>
            <person name="Chen C."/>
            <person name="Luo L."/>
            <person name="Zhao B."/>
            <person name="Wang Z."/>
            <person name="Yu L."/>
            <person name="Li Y."/>
            <person name="Sun Y."/>
            <person name="Li W."/>
            <person name="Chen Y."/>
            <person name="Li Y."/>
            <person name="Zhang Y."/>
            <person name="Ai D."/>
            <person name="Zhao J."/>
            <person name="Shang C."/>
            <person name="Ma Y."/>
            <person name="Wu B."/>
            <person name="Wang M."/>
            <person name="Gao L."/>
            <person name="Sun D."/>
            <person name="Zhang P."/>
            <person name="Guo F."/>
            <person name="Wang W."/>
            <person name="Li Y."/>
            <person name="Wang J."/>
            <person name="Varshney R.K."/>
            <person name="Wang J."/>
            <person name="Ling H.Q."/>
            <person name="Wan P."/>
        </authorList>
    </citation>
    <scope>NUCLEOTIDE SEQUENCE</scope>
    <source>
        <strain evidence="2">cv. Jingnong 6</strain>
    </source>
</reference>
<protein>
    <submittedName>
        <fullName evidence="1">Uncharacterized protein</fullName>
    </submittedName>
</protein>
<proteinExistence type="predicted"/>
<accession>A0A0L9U7M6</accession>
<dbReference type="Gramene" id="KOM38632">
    <property type="protein sequence ID" value="KOM38632"/>
    <property type="gene ID" value="LR48_Vigan03g201400"/>
</dbReference>
<dbReference type="AlphaFoldDB" id="A0A0L9U7M6"/>
<gene>
    <name evidence="1" type="ORF">LR48_Vigan03g201400</name>
</gene>
<dbReference type="EMBL" id="CM003373">
    <property type="protein sequence ID" value="KOM38632.1"/>
    <property type="molecule type" value="Genomic_DNA"/>
</dbReference>
<evidence type="ECO:0000313" key="1">
    <source>
        <dbReference type="EMBL" id="KOM38632.1"/>
    </source>
</evidence>